<keyword evidence="5" id="KW-0238">DNA-binding</keyword>
<dbReference type="AlphaFoldDB" id="A0A2G8RKK0"/>
<evidence type="ECO:0000256" key="5">
    <source>
        <dbReference type="ARBA" id="ARBA00023125"/>
    </source>
</evidence>
<dbReference type="SUPFAM" id="SSF46689">
    <property type="entry name" value="Homeodomain-like"/>
    <property type="match status" value="1"/>
</dbReference>
<evidence type="ECO:0000256" key="3">
    <source>
        <dbReference type="ARBA" id="ARBA00022840"/>
    </source>
</evidence>
<evidence type="ECO:0000313" key="11">
    <source>
        <dbReference type="Proteomes" id="UP000231259"/>
    </source>
</evidence>
<evidence type="ECO:0000256" key="6">
    <source>
        <dbReference type="ARBA" id="ARBA00023159"/>
    </source>
</evidence>
<dbReference type="InterPro" id="IPR030828">
    <property type="entry name" value="HTH_TyrR"/>
</dbReference>
<dbReference type="InterPro" id="IPR027417">
    <property type="entry name" value="P-loop_NTPase"/>
</dbReference>
<dbReference type="InterPro" id="IPR003593">
    <property type="entry name" value="AAA+_ATPase"/>
</dbReference>
<organism evidence="10 11">
    <name type="scientific">Puniceibacterium antarcticum</name>
    <dbReference type="NCBI Taxonomy" id="1206336"/>
    <lineage>
        <taxon>Bacteria</taxon>
        <taxon>Pseudomonadati</taxon>
        <taxon>Pseudomonadota</taxon>
        <taxon>Alphaproteobacteria</taxon>
        <taxon>Rhodobacterales</taxon>
        <taxon>Paracoccaceae</taxon>
        <taxon>Puniceibacterium</taxon>
    </lineage>
</organism>
<dbReference type="EMBL" id="AWWI01000016">
    <property type="protein sequence ID" value="PIL22126.1"/>
    <property type="molecule type" value="Genomic_DNA"/>
</dbReference>
<keyword evidence="4" id="KW-0805">Transcription regulation</keyword>
<keyword evidence="6" id="KW-0010">Activator</keyword>
<dbReference type="PROSITE" id="PS00675">
    <property type="entry name" value="SIGMA54_INTERACT_1"/>
    <property type="match status" value="1"/>
</dbReference>
<evidence type="ECO:0000259" key="9">
    <source>
        <dbReference type="PROSITE" id="PS50045"/>
    </source>
</evidence>
<evidence type="ECO:0000313" key="10">
    <source>
        <dbReference type="EMBL" id="PIL22126.1"/>
    </source>
</evidence>
<dbReference type="SUPFAM" id="SSF52540">
    <property type="entry name" value="P-loop containing nucleoside triphosphate hydrolases"/>
    <property type="match status" value="1"/>
</dbReference>
<keyword evidence="1" id="KW-0547">Nucleotide-binding</keyword>
<dbReference type="InterPro" id="IPR058031">
    <property type="entry name" value="AAA_lid_NorR"/>
</dbReference>
<sequence length="476" mass="52551">MKHSIWPEHPLFSVKARRDAAARLELFDDGLLLLSPDGQITQMTSEAERQLGQRFDPSKAVQLPDLIPGVSGWEALLAAVADQRSADCLLQRDDGREILAVLRQMPGQSETAPVRMIVLRDLSALDYRRDRAGGQSPARSPVMAEKRTRPDFVTQRRLAPELHKVLSRGERAMQQGARILITGESGVGKTEIAKFLHGTVADADAPFVVANCASSSDALFAKAMFGGDGMPGLIEQSEGGTLFLDEVAEIPLSAQALLLRFLEDGLVTRPTGGAQRVMDVRVIAATNRDLRQMIRERAFRADLYYRLAVVPLRVPPLRDMPTLTDYLISRFLQTINQRRKTPVLISLGMREILGDYSYPGNIRELLNIVQKLAIFLEEADDMAELMEDLLSPIDIPDVERAGADTGPVSATYDLKSEVRRYERTLIDRAIRIHGSKRKAAQALGVDIGTIVRKTADPVAANIDDTNRTPNSGETKQ</sequence>
<proteinExistence type="predicted"/>
<protein>
    <recommendedName>
        <fullName evidence="8">HTH-type transcriptional regulatory protein TyrR</fullName>
    </recommendedName>
</protein>
<dbReference type="RefSeq" id="WP_180287273.1">
    <property type="nucleotide sequence ID" value="NZ_AWWI01000016.1"/>
</dbReference>
<reference evidence="10 11" key="1">
    <citation type="submission" date="2013-09" db="EMBL/GenBank/DDBJ databases">
        <title>Genome sequencing of Phaeobacter antarcticus sp. nov. SM1211.</title>
        <authorList>
            <person name="Zhang X.-Y."/>
            <person name="Liu C."/>
            <person name="Chen X.-L."/>
            <person name="Xie B.-B."/>
            <person name="Qin Q.-L."/>
            <person name="Rong J.-C."/>
            <person name="Zhang Y.-Z."/>
        </authorList>
    </citation>
    <scope>NUCLEOTIDE SEQUENCE [LARGE SCALE GENOMIC DNA]</scope>
    <source>
        <strain evidence="10 11">SM1211</strain>
    </source>
</reference>
<dbReference type="PROSITE" id="PS50045">
    <property type="entry name" value="SIGMA54_INTERACT_4"/>
    <property type="match status" value="1"/>
</dbReference>
<dbReference type="Pfam" id="PF25601">
    <property type="entry name" value="AAA_lid_14"/>
    <property type="match status" value="1"/>
</dbReference>
<dbReference type="Pfam" id="PF00158">
    <property type="entry name" value="Sigma54_activat"/>
    <property type="match status" value="1"/>
</dbReference>
<dbReference type="Pfam" id="PF18024">
    <property type="entry name" value="HTH_50"/>
    <property type="match status" value="1"/>
</dbReference>
<feature type="domain" description="Sigma-54 factor interaction" evidence="9">
    <location>
        <begin position="159"/>
        <end position="374"/>
    </location>
</feature>
<evidence type="ECO:0000256" key="1">
    <source>
        <dbReference type="ARBA" id="ARBA00022741"/>
    </source>
</evidence>
<evidence type="ECO:0000256" key="7">
    <source>
        <dbReference type="ARBA" id="ARBA00023163"/>
    </source>
</evidence>
<dbReference type="GO" id="GO:0006355">
    <property type="term" value="P:regulation of DNA-templated transcription"/>
    <property type="evidence" value="ECO:0007669"/>
    <property type="project" value="InterPro"/>
</dbReference>
<keyword evidence="7" id="KW-0804">Transcription</keyword>
<dbReference type="PROSITE" id="PS00688">
    <property type="entry name" value="SIGMA54_INTERACT_3"/>
    <property type="match status" value="1"/>
</dbReference>
<dbReference type="PANTHER" id="PTHR32071">
    <property type="entry name" value="TRANSCRIPTIONAL REGULATORY PROTEIN"/>
    <property type="match status" value="1"/>
</dbReference>
<dbReference type="Gene3D" id="1.10.8.60">
    <property type="match status" value="1"/>
</dbReference>
<evidence type="ECO:0000256" key="8">
    <source>
        <dbReference type="ARBA" id="ARBA00029500"/>
    </source>
</evidence>
<keyword evidence="11" id="KW-1185">Reference proteome</keyword>
<comment type="caution">
    <text evidence="10">The sequence shown here is derived from an EMBL/GenBank/DDBJ whole genome shotgun (WGS) entry which is preliminary data.</text>
</comment>
<dbReference type="CDD" id="cd00009">
    <property type="entry name" value="AAA"/>
    <property type="match status" value="1"/>
</dbReference>
<gene>
    <name evidence="10" type="ORF">P775_01260</name>
</gene>
<dbReference type="SMART" id="SM00382">
    <property type="entry name" value="AAA"/>
    <property type="match status" value="1"/>
</dbReference>
<dbReference type="PROSITE" id="PS00676">
    <property type="entry name" value="SIGMA54_INTERACT_2"/>
    <property type="match status" value="1"/>
</dbReference>
<dbReference type="GO" id="GO:0003677">
    <property type="term" value="F:DNA binding"/>
    <property type="evidence" value="ECO:0007669"/>
    <property type="project" value="UniProtKB-KW"/>
</dbReference>
<dbReference type="Gene3D" id="3.40.50.300">
    <property type="entry name" value="P-loop containing nucleotide triphosphate hydrolases"/>
    <property type="match status" value="1"/>
</dbReference>
<dbReference type="InterPro" id="IPR025662">
    <property type="entry name" value="Sigma_54_int_dom_ATP-bd_1"/>
</dbReference>
<dbReference type="InterPro" id="IPR002078">
    <property type="entry name" value="Sigma_54_int"/>
</dbReference>
<dbReference type="InterPro" id="IPR025944">
    <property type="entry name" value="Sigma_54_int_dom_CS"/>
</dbReference>
<evidence type="ECO:0000256" key="2">
    <source>
        <dbReference type="ARBA" id="ARBA00022797"/>
    </source>
</evidence>
<accession>A0A2G8RKK0</accession>
<evidence type="ECO:0000256" key="4">
    <source>
        <dbReference type="ARBA" id="ARBA00023015"/>
    </source>
</evidence>
<dbReference type="Gene3D" id="1.10.10.60">
    <property type="entry name" value="Homeodomain-like"/>
    <property type="match status" value="1"/>
</dbReference>
<dbReference type="Proteomes" id="UP000231259">
    <property type="component" value="Unassembled WGS sequence"/>
</dbReference>
<dbReference type="GO" id="GO:0005524">
    <property type="term" value="F:ATP binding"/>
    <property type="evidence" value="ECO:0007669"/>
    <property type="project" value="UniProtKB-KW"/>
</dbReference>
<keyword evidence="3" id="KW-0067">ATP-binding</keyword>
<dbReference type="InterPro" id="IPR025943">
    <property type="entry name" value="Sigma_54_int_dom_ATP-bd_2"/>
</dbReference>
<keyword evidence="2" id="KW-0058">Aromatic hydrocarbons catabolism</keyword>
<name>A0A2G8RKK0_9RHOB</name>
<dbReference type="InterPro" id="IPR009057">
    <property type="entry name" value="Homeodomain-like_sf"/>
</dbReference>